<dbReference type="Pfam" id="PF19824">
    <property type="entry name" value="Tlp"/>
    <property type="match status" value="1"/>
</dbReference>
<evidence type="ECO:0000313" key="3">
    <source>
        <dbReference type="Proteomes" id="UP001596108"/>
    </source>
</evidence>
<feature type="compositionally biased region" description="Polar residues" evidence="1">
    <location>
        <begin position="11"/>
        <end position="25"/>
    </location>
</feature>
<dbReference type="EMBL" id="JBHSNC010000056">
    <property type="protein sequence ID" value="MFC5531890.1"/>
    <property type="molecule type" value="Genomic_DNA"/>
</dbReference>
<evidence type="ECO:0000256" key="1">
    <source>
        <dbReference type="SAM" id="MobiDB-lite"/>
    </source>
</evidence>
<feature type="compositionally biased region" description="Basic and acidic residues" evidence="1">
    <location>
        <begin position="1"/>
        <end position="10"/>
    </location>
</feature>
<feature type="region of interest" description="Disordered" evidence="1">
    <location>
        <begin position="1"/>
        <end position="71"/>
    </location>
</feature>
<feature type="compositionally biased region" description="Acidic residues" evidence="1">
    <location>
        <begin position="61"/>
        <end position="71"/>
    </location>
</feature>
<accession>A0ABW0R3Z3</accession>
<evidence type="ECO:0000313" key="2">
    <source>
        <dbReference type="EMBL" id="MFC5531890.1"/>
    </source>
</evidence>
<dbReference type="HAMAP" id="MF_01506">
    <property type="entry name" value="Tlp"/>
    <property type="match status" value="1"/>
</dbReference>
<gene>
    <name evidence="2" type="primary">tlp</name>
    <name evidence="2" type="ORF">ACFPQ4_20945</name>
</gene>
<protein>
    <submittedName>
        <fullName evidence="2">Small acid-soluble spore protein Tlp</fullName>
    </submittedName>
</protein>
<dbReference type="NCBIfam" id="TIGR03090">
    <property type="entry name" value="SASP_tlp"/>
    <property type="match status" value="1"/>
</dbReference>
<sequence length="71" mass="8070">MAKPDDRSDNVSKLQNAKANTLDNISETEHYLDEHAAELGDQEQEQLASKNARRRQAVEGMESEIQDEQNQ</sequence>
<name>A0ABW0R3Z3_9BACL</name>
<reference evidence="3" key="1">
    <citation type="journal article" date="2019" name="Int. J. Syst. Evol. Microbiol.">
        <title>The Global Catalogue of Microorganisms (GCM) 10K type strain sequencing project: providing services to taxonomists for standard genome sequencing and annotation.</title>
        <authorList>
            <consortium name="The Broad Institute Genomics Platform"/>
            <consortium name="The Broad Institute Genome Sequencing Center for Infectious Disease"/>
            <person name="Wu L."/>
            <person name="Ma J."/>
        </authorList>
    </citation>
    <scope>NUCLEOTIDE SEQUENCE [LARGE SCALE GENOMIC DNA]</scope>
    <source>
        <strain evidence="3">CGMCC 1.18578</strain>
    </source>
</reference>
<feature type="compositionally biased region" description="Basic and acidic residues" evidence="1">
    <location>
        <begin position="27"/>
        <end position="38"/>
    </location>
</feature>
<dbReference type="RefSeq" id="WP_378113848.1">
    <property type="nucleotide sequence ID" value="NZ_JBHSNC010000056.1"/>
</dbReference>
<comment type="caution">
    <text evidence="2">The sequence shown here is derived from an EMBL/GenBank/DDBJ whole genome shotgun (WGS) entry which is preliminary data.</text>
</comment>
<dbReference type="InterPro" id="IPR017524">
    <property type="entry name" value="SASP_thioredoxin-like"/>
</dbReference>
<organism evidence="2 3">
    <name type="scientific">Cohnella yongneupensis</name>
    <dbReference type="NCBI Taxonomy" id="425006"/>
    <lineage>
        <taxon>Bacteria</taxon>
        <taxon>Bacillati</taxon>
        <taxon>Bacillota</taxon>
        <taxon>Bacilli</taxon>
        <taxon>Bacillales</taxon>
        <taxon>Paenibacillaceae</taxon>
        <taxon>Cohnella</taxon>
    </lineage>
</organism>
<proteinExistence type="inferred from homology"/>
<dbReference type="Proteomes" id="UP001596108">
    <property type="component" value="Unassembled WGS sequence"/>
</dbReference>
<keyword evidence="3" id="KW-1185">Reference proteome</keyword>